<keyword evidence="1" id="KW-0547">Nucleotide-binding</keyword>
<dbReference type="GO" id="GO:0005524">
    <property type="term" value="F:ATP binding"/>
    <property type="evidence" value="ECO:0007669"/>
    <property type="project" value="UniProtKB-UniRule"/>
</dbReference>
<dbReference type="Pfam" id="PF21360">
    <property type="entry name" value="PylC-like_N"/>
    <property type="match status" value="1"/>
</dbReference>
<dbReference type="Proteomes" id="UP000254134">
    <property type="component" value="Unassembled WGS sequence"/>
</dbReference>
<dbReference type="Gene3D" id="3.30.1490.20">
    <property type="entry name" value="ATP-grasp fold, A domain"/>
    <property type="match status" value="1"/>
</dbReference>
<accession>A0A7M2YXD0</accession>
<dbReference type="Gene3D" id="3.30.470.20">
    <property type="entry name" value="ATP-grasp fold, B domain"/>
    <property type="match status" value="1"/>
</dbReference>
<keyword evidence="4" id="KW-1185">Reference proteome</keyword>
<proteinExistence type="predicted"/>
<gene>
    <name evidence="3" type="ORF">Gocc_1815</name>
</gene>
<dbReference type="EMBL" id="QQZY01000004">
    <property type="protein sequence ID" value="RDI74239.1"/>
    <property type="molecule type" value="Genomic_DNA"/>
</dbReference>
<dbReference type="PROSITE" id="PS50975">
    <property type="entry name" value="ATP_GRASP"/>
    <property type="match status" value="1"/>
</dbReference>
<evidence type="ECO:0000256" key="1">
    <source>
        <dbReference type="PROSITE-ProRule" id="PRU00409"/>
    </source>
</evidence>
<dbReference type="PROSITE" id="PS00867">
    <property type="entry name" value="CPSASE_2"/>
    <property type="match status" value="1"/>
</dbReference>
<keyword evidence="1" id="KW-0067">ATP-binding</keyword>
<dbReference type="AlphaFoldDB" id="A0A7M2YXD0"/>
<organism evidence="3 4">
    <name type="scientific">Gaiella occulta</name>
    <dbReference type="NCBI Taxonomy" id="1002870"/>
    <lineage>
        <taxon>Bacteria</taxon>
        <taxon>Bacillati</taxon>
        <taxon>Actinomycetota</taxon>
        <taxon>Thermoleophilia</taxon>
        <taxon>Gaiellales</taxon>
        <taxon>Gaiellaceae</taxon>
        <taxon>Gaiella</taxon>
    </lineage>
</organism>
<dbReference type="Pfam" id="PF15632">
    <property type="entry name" value="ATPgrasp_Ter"/>
    <property type="match status" value="1"/>
</dbReference>
<sequence>MRPITVVVTASGAPGTAALLRGLRENGEREVRLVGTDMSERSVGRHLCDAFHLVPAGSDPGFADAIRAIVEREGADCVLPQSSFDLEGLAQHRESFPVPVLVSRPDAIFRCNDKAETYAFLHRLGLPAPAFRRVSGAAEVEAAARELGYPDVPVCFKPVFSSGSRGFRVLDPTVDRARQLLDERPGSVAMRLEEAVELLPAEGGPDLLVMELATGGERTIDGIADGERVLLGHPKTREAMRAGLAMYFVTLDDPALMAIADLIVAELGIEHFFNIQLVGDHVIEINPRISTIVYQEDLDLPYLGVKRALGEITPEELVALRPRIRPGRTALRYFDQIEWDA</sequence>
<comment type="caution">
    <text evidence="3">The sequence shown here is derived from an EMBL/GenBank/DDBJ whole genome shotgun (WGS) entry which is preliminary data.</text>
</comment>
<dbReference type="OrthoDB" id="24041at2"/>
<dbReference type="Gene3D" id="3.40.50.20">
    <property type="match status" value="1"/>
</dbReference>
<dbReference type="SUPFAM" id="SSF56059">
    <property type="entry name" value="Glutathione synthetase ATP-binding domain-like"/>
    <property type="match status" value="1"/>
</dbReference>
<dbReference type="InterPro" id="IPR005479">
    <property type="entry name" value="CPAse_ATP-bd"/>
</dbReference>
<dbReference type="InterPro" id="IPR048764">
    <property type="entry name" value="PylC_N"/>
</dbReference>
<feature type="domain" description="ATP-grasp" evidence="2">
    <location>
        <begin position="118"/>
        <end position="314"/>
    </location>
</feature>
<evidence type="ECO:0000313" key="3">
    <source>
        <dbReference type="EMBL" id="RDI74239.1"/>
    </source>
</evidence>
<dbReference type="RefSeq" id="WP_114796242.1">
    <property type="nucleotide sequence ID" value="NZ_QQZY01000004.1"/>
</dbReference>
<reference evidence="3 4" key="1">
    <citation type="submission" date="2018-07" db="EMBL/GenBank/DDBJ databases">
        <title>High-quality-draft genome sequence of Gaiella occulta.</title>
        <authorList>
            <person name="Severino R."/>
            <person name="Froufe H.J.C."/>
            <person name="Rainey F.A."/>
            <person name="Barroso C."/>
            <person name="Albuquerque L."/>
            <person name="Lobo-Da-Cunha A."/>
            <person name="Da Costa M.S."/>
            <person name="Egas C."/>
        </authorList>
    </citation>
    <scope>NUCLEOTIDE SEQUENCE [LARGE SCALE GENOMIC DNA]</scope>
    <source>
        <strain evidence="3 4">F2-233</strain>
    </source>
</reference>
<dbReference type="GO" id="GO:0046872">
    <property type="term" value="F:metal ion binding"/>
    <property type="evidence" value="ECO:0007669"/>
    <property type="project" value="InterPro"/>
</dbReference>
<dbReference type="InterPro" id="IPR013815">
    <property type="entry name" value="ATP_grasp_subdomain_1"/>
</dbReference>
<dbReference type="InterPro" id="IPR011761">
    <property type="entry name" value="ATP-grasp"/>
</dbReference>
<protein>
    <submittedName>
        <fullName evidence="3">ATP-grasp domain-containing protein</fullName>
    </submittedName>
</protein>
<evidence type="ECO:0000313" key="4">
    <source>
        <dbReference type="Proteomes" id="UP000254134"/>
    </source>
</evidence>
<evidence type="ECO:0000259" key="2">
    <source>
        <dbReference type="PROSITE" id="PS50975"/>
    </source>
</evidence>
<reference evidence="4" key="2">
    <citation type="journal article" date="2019" name="MicrobiologyOpen">
        <title>High-quality draft genome sequence of Gaiella occulta isolated from a 150 meter deep mineral water borehole and comparison with the genome sequences of other deep-branching lineages of the phylum Actinobacteria.</title>
        <authorList>
            <person name="Severino R."/>
            <person name="Froufe H.J.C."/>
            <person name="Barroso C."/>
            <person name="Albuquerque L."/>
            <person name="Lobo-da-Cunha A."/>
            <person name="da Costa M.S."/>
            <person name="Egas C."/>
        </authorList>
    </citation>
    <scope>NUCLEOTIDE SEQUENCE [LARGE SCALE GENOMIC DNA]</scope>
    <source>
        <strain evidence="4">F2-233</strain>
    </source>
</reference>
<name>A0A7M2YXD0_9ACTN</name>